<keyword evidence="5 7" id="KW-1133">Transmembrane helix</keyword>
<evidence type="ECO:0000256" key="5">
    <source>
        <dbReference type="ARBA" id="ARBA00022989"/>
    </source>
</evidence>
<sequence length="74" mass="8422">MQESLKGRLFLAVLCTGFVYYTCWLILPPFIEEGQGILKLFPPIEYALLLPVWLLVTVVCTLAGYVGYLVMRHT</sequence>
<comment type="subunit">
    <text evidence="7">Component of the dolichol-phosphate mannose (DPM) synthase complex.</text>
</comment>
<evidence type="ECO:0000256" key="3">
    <source>
        <dbReference type="ARBA" id="ARBA00022692"/>
    </source>
</evidence>
<comment type="pathway">
    <text evidence="7">Protein modification; protein glycosylation.</text>
</comment>
<evidence type="ECO:0000313" key="8">
    <source>
        <dbReference type="EMBL" id="KAF5827692.1"/>
    </source>
</evidence>
<evidence type="ECO:0000256" key="2">
    <source>
        <dbReference type="ARBA" id="ARBA00005478"/>
    </source>
</evidence>
<accession>A0ABQ7FZB9</accession>
<evidence type="ECO:0000256" key="4">
    <source>
        <dbReference type="ARBA" id="ARBA00022824"/>
    </source>
</evidence>
<feature type="transmembrane region" description="Helical" evidence="7">
    <location>
        <begin position="47"/>
        <end position="71"/>
    </location>
</feature>
<dbReference type="PANTHER" id="PTHR15039">
    <property type="entry name" value="DOLICHOL PHOSPHATE-MANNOSE BIOSYNTHESIS REGULATORY PROTEIN"/>
    <property type="match status" value="1"/>
</dbReference>
<protein>
    <recommendedName>
        <fullName evidence="7">Dolichol phosphate-mannose biosynthesis regulatory protein</fullName>
    </recommendedName>
</protein>
<dbReference type="InterPro" id="IPR009914">
    <property type="entry name" value="DPM2"/>
</dbReference>
<name>A0ABQ7FZB9_DUNSA</name>
<evidence type="ECO:0000256" key="1">
    <source>
        <dbReference type="ARBA" id="ARBA00004477"/>
    </source>
</evidence>
<dbReference type="Proteomes" id="UP000815325">
    <property type="component" value="Unassembled WGS sequence"/>
</dbReference>
<keyword evidence="9" id="KW-1185">Reference proteome</keyword>
<proteinExistence type="inferred from homology"/>
<comment type="caution">
    <text evidence="8">The sequence shown here is derived from an EMBL/GenBank/DDBJ whole genome shotgun (WGS) entry which is preliminary data.</text>
</comment>
<dbReference type="Pfam" id="PF07297">
    <property type="entry name" value="DPM2"/>
    <property type="match status" value="1"/>
</dbReference>
<dbReference type="PANTHER" id="PTHR15039:SF11">
    <property type="entry name" value="DOLICHOL PHOSPHATE-MANNOSE BIOSYNTHESIS REGULATORY PROTEIN"/>
    <property type="match status" value="1"/>
</dbReference>
<evidence type="ECO:0000256" key="7">
    <source>
        <dbReference type="RuleBase" id="RU365084"/>
    </source>
</evidence>
<gene>
    <name evidence="8" type="ORF">DUNSADRAFT_248</name>
</gene>
<evidence type="ECO:0000256" key="6">
    <source>
        <dbReference type="ARBA" id="ARBA00023136"/>
    </source>
</evidence>
<comment type="function">
    <text evidence="7">Regulatory subunit of the dolichol-phosphate mannose (DPM) synthase complex; essential for the ER localization.</text>
</comment>
<comment type="similarity">
    <text evidence="2 7">Belongs to the DPM2 family.</text>
</comment>
<reference evidence="8" key="1">
    <citation type="submission" date="2017-08" db="EMBL/GenBank/DDBJ databases">
        <authorList>
            <person name="Polle J.E."/>
            <person name="Barry K."/>
            <person name="Cushman J."/>
            <person name="Schmutz J."/>
            <person name="Tran D."/>
            <person name="Hathwaick L.T."/>
            <person name="Yim W.C."/>
            <person name="Jenkins J."/>
            <person name="Mckie-Krisberg Z.M."/>
            <person name="Prochnik S."/>
            <person name="Lindquist E."/>
            <person name="Dockter R.B."/>
            <person name="Adam C."/>
            <person name="Molina H."/>
            <person name="Bunkerborg J."/>
            <person name="Jin E."/>
            <person name="Buchheim M."/>
            <person name="Magnuson J."/>
        </authorList>
    </citation>
    <scope>NUCLEOTIDE SEQUENCE</scope>
    <source>
        <strain evidence="8">CCAP 19/18</strain>
    </source>
</reference>
<evidence type="ECO:0000313" key="9">
    <source>
        <dbReference type="Proteomes" id="UP000815325"/>
    </source>
</evidence>
<feature type="transmembrane region" description="Helical" evidence="7">
    <location>
        <begin position="9"/>
        <end position="27"/>
    </location>
</feature>
<organism evidence="8 9">
    <name type="scientific">Dunaliella salina</name>
    <name type="common">Green alga</name>
    <name type="synonym">Protococcus salinus</name>
    <dbReference type="NCBI Taxonomy" id="3046"/>
    <lineage>
        <taxon>Eukaryota</taxon>
        <taxon>Viridiplantae</taxon>
        <taxon>Chlorophyta</taxon>
        <taxon>core chlorophytes</taxon>
        <taxon>Chlorophyceae</taxon>
        <taxon>CS clade</taxon>
        <taxon>Chlamydomonadales</taxon>
        <taxon>Dunaliellaceae</taxon>
        <taxon>Dunaliella</taxon>
    </lineage>
</organism>
<keyword evidence="3 7" id="KW-0812">Transmembrane</keyword>
<comment type="subcellular location">
    <subcellularLocation>
        <location evidence="1 7">Endoplasmic reticulum membrane</location>
        <topology evidence="1 7">Multi-pass membrane protein</topology>
    </subcellularLocation>
</comment>
<keyword evidence="6 7" id="KW-0472">Membrane</keyword>
<dbReference type="EMBL" id="MU070446">
    <property type="protein sequence ID" value="KAF5827692.1"/>
    <property type="molecule type" value="Genomic_DNA"/>
</dbReference>
<keyword evidence="4 7" id="KW-0256">Endoplasmic reticulum</keyword>